<evidence type="ECO:0000256" key="10">
    <source>
        <dbReference type="SAM" id="MobiDB-lite"/>
    </source>
</evidence>
<dbReference type="InterPro" id="IPR027417">
    <property type="entry name" value="P-loop_NTPase"/>
</dbReference>
<dbReference type="InterPro" id="IPR013525">
    <property type="entry name" value="ABC2_TM"/>
</dbReference>
<dbReference type="InterPro" id="IPR034003">
    <property type="entry name" value="ABCG_PDR_2"/>
</dbReference>
<evidence type="ECO:0000256" key="6">
    <source>
        <dbReference type="ARBA" id="ARBA00022741"/>
    </source>
</evidence>
<keyword evidence="14" id="KW-1185">Reference proteome</keyword>
<keyword evidence="3" id="KW-0813">Transport</keyword>
<evidence type="ECO:0000256" key="2">
    <source>
        <dbReference type="ARBA" id="ARBA00006012"/>
    </source>
</evidence>
<dbReference type="Pfam" id="PF01061">
    <property type="entry name" value="ABC2_membrane"/>
    <property type="match status" value="2"/>
</dbReference>
<comment type="subcellular location">
    <subcellularLocation>
        <location evidence="1">Membrane</location>
        <topology evidence="1">Multi-pass membrane protein</topology>
    </subcellularLocation>
</comment>
<proteinExistence type="inferred from homology"/>
<dbReference type="SMART" id="SM00382">
    <property type="entry name" value="AAA"/>
    <property type="match status" value="2"/>
</dbReference>
<feature type="transmembrane region" description="Helical" evidence="11">
    <location>
        <begin position="589"/>
        <end position="610"/>
    </location>
</feature>
<evidence type="ECO:0000259" key="12">
    <source>
        <dbReference type="PROSITE" id="PS50893"/>
    </source>
</evidence>
<evidence type="ECO:0000256" key="5">
    <source>
        <dbReference type="ARBA" id="ARBA00022737"/>
    </source>
</evidence>
<reference evidence="13 14" key="1">
    <citation type="submission" date="2021-05" db="EMBL/GenBank/DDBJ databases">
        <title>Genome Assembly of Synthetic Allotetraploid Brassica napus Reveals Homoeologous Exchanges between Subgenomes.</title>
        <authorList>
            <person name="Davis J.T."/>
        </authorList>
    </citation>
    <scope>NUCLEOTIDE SEQUENCE [LARGE SCALE GENOMIC DNA]</scope>
    <source>
        <strain evidence="14">cv. Da-Ae</strain>
        <tissue evidence="13">Seedling</tissue>
    </source>
</reference>
<dbReference type="InterPro" id="IPR013581">
    <property type="entry name" value="PDR_assoc"/>
</dbReference>
<evidence type="ECO:0000256" key="3">
    <source>
        <dbReference type="ARBA" id="ARBA00022448"/>
    </source>
</evidence>
<evidence type="ECO:0000313" key="13">
    <source>
        <dbReference type="EMBL" id="KAH0869953.1"/>
    </source>
</evidence>
<dbReference type="CDD" id="cd03232">
    <property type="entry name" value="ABCG_PDR_domain2"/>
    <property type="match status" value="1"/>
</dbReference>
<feature type="transmembrane region" description="Helical" evidence="11">
    <location>
        <begin position="1306"/>
        <end position="1330"/>
    </location>
</feature>
<feature type="transmembrane region" description="Helical" evidence="11">
    <location>
        <begin position="1413"/>
        <end position="1434"/>
    </location>
</feature>
<dbReference type="InterPro" id="IPR003593">
    <property type="entry name" value="AAA+_ATPase"/>
</dbReference>
<gene>
    <name evidence="13" type="ORF">HID58_076975</name>
</gene>
<dbReference type="Pfam" id="PF08370">
    <property type="entry name" value="PDR_assoc"/>
    <property type="match status" value="1"/>
</dbReference>
<sequence length="1444" mass="164379">MAHYRAGSEVENVLNDRNTSRREKEEDEDEAMKWAALERLPTHDRVRKAMLRGITGGFKEIDMKDLSLVERRELFDRVVAMDDDDWHGFYLRRLKRRTDRVSLKLPTIEVRFENVNVTTEAFEGSRAVPTVINSYVSVAKGVATKIRVLRSKKATISILKDVSGIIKPGRLQKMTNQLTLLLGPPGSGKSTLLKALSGKIESGLKCTGKVTYNGHEMHEFVPERTAAYIGQYDVHMPKLTVRETLKFSAKCQGVGTGYGMNHYPLYSTSISPFLLSKQEHLSKLFIDMDGWLRTDMLEELLRREKKFNIKPDPYLDALMKASVIKEHKENVVTDYVLKLLGLETCADTIVGDHMERGISGGQKKRVTTGEMLVGPVGAYFMDNISDGLDSSTTFQIVKCIKQMIQVFDKTALVSLLQPPPETFELFDDVIILGEGRIIYQGPREDVLGFFESMGFKCPERKGVADYLQEILSRKDQEQYWANPDLPYHYVSAKKFEEGFRTYHLWSTISSQLAIPFDREKNHRAALTKTRYGARKMDLLKACLAREHILMKRNLKIFGLKSFQLIFNAITISIVFSTQREYHNTIEDGIIYMGAIYLEIQMIVFSGFFELPMTIDKLPVFYKQRRFSFYPSWAFSLPASVINFPISFAEVLIVVFITYYSIGYDPTITSFLKHYLILALSGQMSYGFFRCIAAVTRNHVVANTMGCLAVMWLMTFSGYILSRHQVHKWLTWAYWTSPFMYIQTAVSVNEFRSKSWKDGLGVAILNSRGFLVQTYWYWIGLLAVIIATTLSNIVTSLCLAFLKQYGVSKSAVLRDESEEADSNAYSSLATKRTSNDKKLRIPFKPLYITFENIMYSVDTPHEMKKRGIKDEKLVLLNGLSGAFRPGHLTALMGMSGAGKTTLMDVLAGRKNTGYITGDINVSGFPKKQDSFARISGYCEQFDIHSPLLTVYESLLYSAWLRLPPNIDASTRELFIEEVMELIELEPLRGMLVGYVGISGLSTEQRKRMTIAVELVANPSILFMDEPTSGLDARAAAIVMRTVRNTVDTGRTVVCTIHQPSIDIFESFDELFLLARGGEEIYVGPIGHNSSQLIEYFEGIRGVGKIKEGYNPATWALEVTTREQEDILGVKFAQEYKNSNLHKRNKDLIKELNKVQPHAQDIHFSTKYSQSYLIQFQACLWKLHKSYWRNVPYNAVRLCFAAAVGILYGIIFWSLGKRMGTREDIYNSVGAMSIVIGFLGSQSAATVRPVAIAERTVFYRETVAGMYSALPYAFSQVIIEIPYTMAKACIVSTIVYGMIGYEWTASKFLLYTFFNFITIIYYIYTGFMLIAVSPNQETAAILNGIISTTLNVFSGFTIPRPRMPVWLRWFPYVSPAWWGLYGLTISQYRDVETRLDTGETVKEFMRNYYGYEHDFLWKVSLVLISFCLLFAFIYALSVKTLNFQKR</sequence>
<dbReference type="PANTHER" id="PTHR48040:SF45">
    <property type="entry name" value="PLEIOTROPIC DRUG RESISTANCE PROTEIN 1-LIKE"/>
    <property type="match status" value="1"/>
</dbReference>
<feature type="domain" description="ABC transporter" evidence="12">
    <location>
        <begin position="847"/>
        <end position="1099"/>
    </location>
</feature>
<feature type="domain" description="ABC transporter" evidence="12">
    <location>
        <begin position="143"/>
        <end position="459"/>
    </location>
</feature>
<keyword evidence="4 11" id="KW-0812">Transmembrane</keyword>
<dbReference type="PANTHER" id="PTHR48040">
    <property type="entry name" value="PLEIOTROPIC DRUG RESISTANCE PROTEIN 1-LIKE ISOFORM X1"/>
    <property type="match status" value="1"/>
</dbReference>
<evidence type="ECO:0000256" key="9">
    <source>
        <dbReference type="ARBA" id="ARBA00023136"/>
    </source>
</evidence>
<dbReference type="Proteomes" id="UP000824890">
    <property type="component" value="Unassembled WGS sequence"/>
</dbReference>
<feature type="transmembrane region" description="Helical" evidence="11">
    <location>
        <begin position="699"/>
        <end position="720"/>
    </location>
</feature>
<name>A0ABQ7YRM7_BRANA</name>
<evidence type="ECO:0000256" key="11">
    <source>
        <dbReference type="SAM" id="Phobius"/>
    </source>
</evidence>
<accession>A0ABQ7YRM7</accession>
<keyword evidence="5" id="KW-0677">Repeat</keyword>
<comment type="similarity">
    <text evidence="2">Belongs to the ABC transporter superfamily. ABCG family. PDR (TC 3.A.1.205) subfamily.</text>
</comment>
<keyword evidence="9 11" id="KW-0472">Membrane</keyword>
<evidence type="ECO:0000256" key="7">
    <source>
        <dbReference type="ARBA" id="ARBA00022840"/>
    </source>
</evidence>
<dbReference type="SUPFAM" id="SSF52540">
    <property type="entry name" value="P-loop containing nucleoside triphosphate hydrolases"/>
    <property type="match status" value="2"/>
</dbReference>
<evidence type="ECO:0000256" key="1">
    <source>
        <dbReference type="ARBA" id="ARBA00004141"/>
    </source>
</evidence>
<feature type="transmembrane region" description="Helical" evidence="11">
    <location>
        <begin position="1193"/>
        <end position="1211"/>
    </location>
</feature>
<evidence type="ECO:0000256" key="4">
    <source>
        <dbReference type="ARBA" id="ARBA00022692"/>
    </source>
</evidence>
<dbReference type="Pfam" id="PF19055">
    <property type="entry name" value="ABC2_membrane_7"/>
    <property type="match status" value="2"/>
</dbReference>
<dbReference type="InterPro" id="IPR043926">
    <property type="entry name" value="ABCG_dom"/>
</dbReference>
<feature type="transmembrane region" description="Helical" evidence="11">
    <location>
        <begin position="631"/>
        <end position="661"/>
    </location>
</feature>
<protein>
    <recommendedName>
        <fullName evidence="12">ABC transporter domain-containing protein</fullName>
    </recommendedName>
</protein>
<dbReference type="Gene3D" id="3.40.50.300">
    <property type="entry name" value="P-loop containing nucleotide triphosphate hydrolases"/>
    <property type="match status" value="2"/>
</dbReference>
<organism evidence="13 14">
    <name type="scientific">Brassica napus</name>
    <name type="common">Rape</name>
    <dbReference type="NCBI Taxonomy" id="3708"/>
    <lineage>
        <taxon>Eukaryota</taxon>
        <taxon>Viridiplantae</taxon>
        <taxon>Streptophyta</taxon>
        <taxon>Embryophyta</taxon>
        <taxon>Tracheophyta</taxon>
        <taxon>Spermatophyta</taxon>
        <taxon>Magnoliopsida</taxon>
        <taxon>eudicotyledons</taxon>
        <taxon>Gunneridae</taxon>
        <taxon>Pentapetalae</taxon>
        <taxon>rosids</taxon>
        <taxon>malvids</taxon>
        <taxon>Brassicales</taxon>
        <taxon>Brassicaceae</taxon>
        <taxon>Brassiceae</taxon>
        <taxon>Brassica</taxon>
    </lineage>
</organism>
<feature type="transmembrane region" description="Helical" evidence="11">
    <location>
        <begin position="557"/>
        <end position="577"/>
    </location>
</feature>
<dbReference type="InterPro" id="IPR003439">
    <property type="entry name" value="ABC_transporter-like_ATP-bd"/>
</dbReference>
<comment type="caution">
    <text evidence="13">The sequence shown here is derived from an EMBL/GenBank/DDBJ whole genome shotgun (WGS) entry which is preliminary data.</text>
</comment>
<keyword evidence="6" id="KW-0547">Nucleotide-binding</keyword>
<dbReference type="EMBL" id="JAGKQM010000017">
    <property type="protein sequence ID" value="KAH0869953.1"/>
    <property type="molecule type" value="Genomic_DNA"/>
</dbReference>
<feature type="transmembrane region" description="Helical" evidence="11">
    <location>
        <begin position="1223"/>
        <end position="1243"/>
    </location>
</feature>
<dbReference type="PROSITE" id="PS50893">
    <property type="entry name" value="ABC_TRANSPORTER_2"/>
    <property type="match status" value="2"/>
</dbReference>
<evidence type="ECO:0000256" key="8">
    <source>
        <dbReference type="ARBA" id="ARBA00022989"/>
    </source>
</evidence>
<dbReference type="Pfam" id="PF00005">
    <property type="entry name" value="ABC_tran"/>
    <property type="match status" value="2"/>
</dbReference>
<feature type="region of interest" description="Disordered" evidence="10">
    <location>
        <begin position="1"/>
        <end position="27"/>
    </location>
</feature>
<feature type="transmembrane region" description="Helical" evidence="11">
    <location>
        <begin position="1336"/>
        <end position="1355"/>
    </location>
</feature>
<evidence type="ECO:0000313" key="14">
    <source>
        <dbReference type="Proteomes" id="UP000824890"/>
    </source>
</evidence>
<feature type="transmembrane region" description="Helical" evidence="11">
    <location>
        <begin position="774"/>
        <end position="801"/>
    </location>
</feature>
<keyword evidence="8 11" id="KW-1133">Transmembrane helix</keyword>
<keyword evidence="7" id="KW-0067">ATP-binding</keyword>
<feature type="transmembrane region" description="Helical" evidence="11">
    <location>
        <begin position="1279"/>
        <end position="1299"/>
    </location>
</feature>